<evidence type="ECO:0000256" key="2">
    <source>
        <dbReference type="SAM" id="SignalP"/>
    </source>
</evidence>
<sequence length="766" mass="81289">MPTAGALALALLLAACGQAQRIGSEEEPVPVGQVDAASAADGEAHATPAPMSLPPDEIDAPAGRGISEAERIAEALPAGTATVARERALAMRAIAAAPAPAELVHEEDEPAIVPTAAAFSGPAEDLPVEGFRIGWTAGVSPRIDCPPDCAPVTTVARGRSYQLDVAVVDRALQARVSTTLEERLRELREDRALVVHLVPIFADGVSPAPGNGTTAYPLVLRKPSPPPSPSIDDEEAGTGADGTGSDDAGADDRTDRVFGRQSIPFLVNAYARGCAQIVLSVWNEEMTIALDGLVVTMPIDGFFGQTSCRDPSDRERRLQAPVVKSMADVVDVLDRPAGVADDASHVGLHVFEVGASRGDSYAVMVVQPRDGERQVAGWRLVSSIEDAFRANAEFQRRVVADRGYLSQAERGHWAYQKAAKFIKDKLFSAQASSQLPGMSAEQAFAALKALAESDDETVVSAQFFVPGRGGDSERMYLPLRMLAAPGSQLITNDFTLVEPISVPGALTPGCVSRWHVLVGRSVAHDLPDEHKRIVDRIVALPPTDWRNAALTGHTQVEAFFAGTAGTPPSAASSAASAPAGAEGIILVAHYGSDGIEIERGSGEVIDMEDIRRRFAPGSAAFLAACNTASPNASNGLIQRLHRHNVESFIASPLSVPTDYALVLTEQLINDIDRAYYEGDTPTLQALYAQAVATTERRYSETNGFVGDGHLHREYVLIGDPSVRLCPRPRQPDPEHEDPEHEERVEEDEADGRASDGRGTGGDPAET</sequence>
<feature type="region of interest" description="Disordered" evidence="1">
    <location>
        <begin position="722"/>
        <end position="766"/>
    </location>
</feature>
<reference evidence="3 4" key="3">
    <citation type="submission" date="2022-01" db="EMBL/GenBank/DDBJ databases">
        <authorList>
            <person name="Zhou L.Y."/>
        </authorList>
    </citation>
    <scope>NUCLEOTIDE SEQUENCE [LARGE SCALE GENOMIC DNA]</scope>
    <source>
        <strain evidence="3 4">TLK-CK17</strain>
    </source>
</reference>
<evidence type="ECO:0000256" key="1">
    <source>
        <dbReference type="SAM" id="MobiDB-lite"/>
    </source>
</evidence>
<feature type="region of interest" description="Disordered" evidence="1">
    <location>
        <begin position="214"/>
        <end position="254"/>
    </location>
</feature>
<feature type="compositionally biased region" description="Basic and acidic residues" evidence="1">
    <location>
        <begin position="729"/>
        <end position="743"/>
    </location>
</feature>
<feature type="chain" id="PRO_5045172162" description="CHAT domain-containing protein" evidence="2">
    <location>
        <begin position="22"/>
        <end position="766"/>
    </location>
</feature>
<keyword evidence="2" id="KW-0732">Signal</keyword>
<reference evidence="4" key="1">
    <citation type="submission" date="2022-01" db="EMBL/GenBank/DDBJ databases">
        <title>Lysobacter chinensis sp. nov., a bacterium isolated from cow dung compost.</title>
        <authorList>
            <person name="Zhou L.Y."/>
        </authorList>
    </citation>
    <scope>NUCLEOTIDE SEQUENCE [LARGE SCALE GENOMIC DNA]</scope>
    <source>
        <strain evidence="4">TLK-CK17</strain>
    </source>
</reference>
<evidence type="ECO:0000313" key="4">
    <source>
        <dbReference type="Proteomes" id="UP001430796"/>
    </source>
</evidence>
<organism evidence="3 4">
    <name type="scientific">Marilutibacter chinensis</name>
    <dbReference type="NCBI Taxonomy" id="2912247"/>
    <lineage>
        <taxon>Bacteria</taxon>
        <taxon>Pseudomonadati</taxon>
        <taxon>Pseudomonadota</taxon>
        <taxon>Gammaproteobacteria</taxon>
        <taxon>Lysobacterales</taxon>
        <taxon>Lysobacteraceae</taxon>
        <taxon>Marilutibacter</taxon>
    </lineage>
</organism>
<evidence type="ECO:0000313" key="3">
    <source>
        <dbReference type="EMBL" id="MCF7222516.1"/>
    </source>
</evidence>
<dbReference type="EMBL" id="JAKJPO010000007">
    <property type="protein sequence ID" value="MCF7222516.1"/>
    <property type="molecule type" value="Genomic_DNA"/>
</dbReference>
<accession>A0ABS9HUF1</accession>
<gene>
    <name evidence="3" type="ORF">L3V18_12055</name>
</gene>
<proteinExistence type="predicted"/>
<reference evidence="3 4" key="2">
    <citation type="submission" date="2022-01" db="EMBL/GenBank/DDBJ databases">
        <title>Lysobacter chinensis sp. nov., a bacterium isolated from cow dung compost.</title>
        <authorList>
            <person name="Liu Y."/>
        </authorList>
    </citation>
    <scope>NUCLEOTIDE SEQUENCE [LARGE SCALE GENOMIC DNA]</scope>
    <source>
        <strain evidence="3 4">TLK-CK17</strain>
    </source>
</reference>
<name>A0ABS9HUF1_9GAMM</name>
<evidence type="ECO:0008006" key="5">
    <source>
        <dbReference type="Google" id="ProtNLM"/>
    </source>
</evidence>
<keyword evidence="4" id="KW-1185">Reference proteome</keyword>
<dbReference type="Proteomes" id="UP001430796">
    <property type="component" value="Unassembled WGS sequence"/>
</dbReference>
<feature type="signal peptide" evidence="2">
    <location>
        <begin position="1"/>
        <end position="21"/>
    </location>
</feature>
<comment type="caution">
    <text evidence="3">The sequence shown here is derived from an EMBL/GenBank/DDBJ whole genome shotgun (WGS) entry which is preliminary data.</text>
</comment>
<feature type="region of interest" description="Disordered" evidence="1">
    <location>
        <begin position="38"/>
        <end position="62"/>
    </location>
</feature>
<feature type="compositionally biased region" description="Gly residues" evidence="1">
    <location>
        <begin position="757"/>
        <end position="766"/>
    </location>
</feature>
<protein>
    <recommendedName>
        <fullName evidence="5">CHAT domain-containing protein</fullName>
    </recommendedName>
</protein>
<dbReference type="RefSeq" id="WP_237055186.1">
    <property type="nucleotide sequence ID" value="NZ_JAKJPO010000007.1"/>
</dbReference>